<keyword evidence="7" id="KW-1185">Reference proteome</keyword>
<evidence type="ECO:0000259" key="5">
    <source>
        <dbReference type="PROSITE" id="PS50109"/>
    </source>
</evidence>
<proteinExistence type="predicted"/>
<dbReference type="PRINTS" id="PR00344">
    <property type="entry name" value="BCTRLSENSOR"/>
</dbReference>
<evidence type="ECO:0000256" key="3">
    <source>
        <dbReference type="ARBA" id="ARBA00022553"/>
    </source>
</evidence>
<evidence type="ECO:0000313" key="7">
    <source>
        <dbReference type="Proteomes" id="UP000003250"/>
    </source>
</evidence>
<evidence type="ECO:0000256" key="1">
    <source>
        <dbReference type="ARBA" id="ARBA00000085"/>
    </source>
</evidence>
<dbReference type="EMBL" id="AHAM01000315">
    <property type="protein sequence ID" value="EHK52573.1"/>
    <property type="molecule type" value="Genomic_DNA"/>
</dbReference>
<dbReference type="InterPro" id="IPR005467">
    <property type="entry name" value="His_kinase_dom"/>
</dbReference>
<dbReference type="AlphaFoldDB" id="H0I371"/>
<evidence type="ECO:0000256" key="2">
    <source>
        <dbReference type="ARBA" id="ARBA00012438"/>
    </source>
</evidence>
<dbReference type="PROSITE" id="PS50109">
    <property type="entry name" value="HIS_KIN"/>
    <property type="match status" value="1"/>
</dbReference>
<dbReference type="SMART" id="SM00387">
    <property type="entry name" value="HATPase_c"/>
    <property type="match status" value="1"/>
</dbReference>
<reference evidence="6 7" key="1">
    <citation type="journal article" date="2012" name="J. Bacteriol.">
        <title>Draft Genome Sequence of Mesorhizobium alhagi CCNWXJ12-2T, a Novel Salt-Resistant Species Isolated from the Desert of Northwestern China.</title>
        <authorList>
            <person name="Zhou M."/>
            <person name="Chen W."/>
            <person name="Chen H."/>
            <person name="Wei G."/>
        </authorList>
    </citation>
    <scope>NUCLEOTIDE SEQUENCE [LARGE SCALE GENOMIC DNA]</scope>
    <source>
        <strain evidence="6 7">CCNWXJ12-2</strain>
    </source>
</reference>
<dbReference type="PATRIC" id="fig|1107882.3.peg.6685"/>
<comment type="catalytic activity">
    <reaction evidence="1">
        <text>ATP + protein L-histidine = ADP + protein N-phospho-L-histidine.</text>
        <dbReference type="EC" id="2.7.13.3"/>
    </reaction>
</comment>
<organism evidence="6 7">
    <name type="scientific">Mesorhizobium alhagi CCNWXJ12-2</name>
    <dbReference type="NCBI Taxonomy" id="1107882"/>
    <lineage>
        <taxon>Bacteria</taxon>
        <taxon>Pseudomonadati</taxon>
        <taxon>Pseudomonadota</taxon>
        <taxon>Alphaproteobacteria</taxon>
        <taxon>Hyphomicrobiales</taxon>
        <taxon>Phyllobacteriaceae</taxon>
        <taxon>Allomesorhizobium</taxon>
    </lineage>
</organism>
<dbReference type="PANTHER" id="PTHR43065:SF49">
    <property type="entry name" value="HISTIDINE KINASE"/>
    <property type="match status" value="1"/>
</dbReference>
<dbReference type="Gene3D" id="3.30.565.10">
    <property type="entry name" value="Histidine kinase-like ATPase, C-terminal domain"/>
    <property type="match status" value="1"/>
</dbReference>
<dbReference type="InterPro" id="IPR004358">
    <property type="entry name" value="Sig_transdc_His_kin-like_C"/>
</dbReference>
<accession>H0I371</accession>
<dbReference type="CDD" id="cd00082">
    <property type="entry name" value="HisKA"/>
    <property type="match status" value="1"/>
</dbReference>
<dbReference type="InterPro" id="IPR003661">
    <property type="entry name" value="HisK_dim/P_dom"/>
</dbReference>
<dbReference type="InterPro" id="IPR036890">
    <property type="entry name" value="HATPase_C_sf"/>
</dbReference>
<evidence type="ECO:0000313" key="6">
    <source>
        <dbReference type="EMBL" id="EHK52573.1"/>
    </source>
</evidence>
<evidence type="ECO:0000256" key="4">
    <source>
        <dbReference type="SAM" id="MobiDB-lite"/>
    </source>
</evidence>
<dbReference type="EC" id="2.7.13.3" evidence="2"/>
<dbReference type="PANTHER" id="PTHR43065">
    <property type="entry name" value="SENSOR HISTIDINE KINASE"/>
    <property type="match status" value="1"/>
</dbReference>
<feature type="region of interest" description="Disordered" evidence="4">
    <location>
        <begin position="255"/>
        <end position="276"/>
    </location>
</feature>
<dbReference type="Proteomes" id="UP000003250">
    <property type="component" value="Unassembled WGS sequence"/>
</dbReference>
<dbReference type="SUPFAM" id="SSF47384">
    <property type="entry name" value="Homodimeric domain of signal transducing histidine kinase"/>
    <property type="match status" value="1"/>
</dbReference>
<dbReference type="Pfam" id="PF02518">
    <property type="entry name" value="HATPase_c"/>
    <property type="match status" value="1"/>
</dbReference>
<feature type="domain" description="Histidine kinase" evidence="5">
    <location>
        <begin position="36"/>
        <end position="252"/>
    </location>
</feature>
<dbReference type="GO" id="GO:0000155">
    <property type="term" value="F:phosphorelay sensor kinase activity"/>
    <property type="evidence" value="ECO:0007669"/>
    <property type="project" value="InterPro"/>
</dbReference>
<keyword evidence="3" id="KW-0597">Phosphoprotein</keyword>
<dbReference type="InterPro" id="IPR003594">
    <property type="entry name" value="HATPase_dom"/>
</dbReference>
<gene>
    <name evidence="6" type="ORF">MAXJ12_34664</name>
</gene>
<dbReference type="SUPFAM" id="SSF55874">
    <property type="entry name" value="ATPase domain of HSP90 chaperone/DNA topoisomerase II/histidine kinase"/>
    <property type="match status" value="1"/>
</dbReference>
<sequence>MEKDMIDERPRTFRHCSTDDGTDAVAGMDPRILLASIVHDFNSLLTPIVTIMEDLQRQEVGSPRQLKRIDGAIFCAFRAKTLARQLLDFANPRELQLEAVDISQLLEFLEPVLASVLPSGITIRLDIDADLPPAFIDRHLIERALLNLVLNARDAMPDGGEVVVAAAMARQSGRRIPSREPLVRLSVADTGIGMNPATLRSAGVPYFSTKTNGTGLGLAMVSQMMERQGGGLSVTSTQYRGTAIDLWLPVMPPSSMAHRRSNRSACHETPKAPSGR</sequence>
<protein>
    <recommendedName>
        <fullName evidence="2">histidine kinase</fullName>
        <ecNumber evidence="2">2.7.13.3</ecNumber>
    </recommendedName>
</protein>
<name>H0I371_9HYPH</name>
<dbReference type="InterPro" id="IPR036097">
    <property type="entry name" value="HisK_dim/P_sf"/>
</dbReference>